<evidence type="ECO:0000313" key="1">
    <source>
        <dbReference type="EMBL" id="KKK97626.1"/>
    </source>
</evidence>
<accession>A0A0F9CLU9</accession>
<sequence>MDYNKQCWACEKDTMVSKGDYFQCSECGATWNWQPSSGTFDDIKVEKDECHGGTKLAPTRGTTFKKPGKVR</sequence>
<dbReference type="EMBL" id="LAZR01045968">
    <property type="protein sequence ID" value="KKK97626.1"/>
    <property type="molecule type" value="Genomic_DNA"/>
</dbReference>
<gene>
    <name evidence="1" type="ORF">LCGC14_2650880</name>
</gene>
<reference evidence="1" key="1">
    <citation type="journal article" date="2015" name="Nature">
        <title>Complex archaea that bridge the gap between prokaryotes and eukaryotes.</title>
        <authorList>
            <person name="Spang A."/>
            <person name="Saw J.H."/>
            <person name="Jorgensen S.L."/>
            <person name="Zaremba-Niedzwiedzka K."/>
            <person name="Martijn J."/>
            <person name="Lind A.E."/>
            <person name="van Eijk R."/>
            <person name="Schleper C."/>
            <person name="Guy L."/>
            <person name="Ettema T.J."/>
        </authorList>
    </citation>
    <scope>NUCLEOTIDE SEQUENCE</scope>
</reference>
<protein>
    <submittedName>
        <fullName evidence="1">Uncharacterized protein</fullName>
    </submittedName>
</protein>
<dbReference type="AlphaFoldDB" id="A0A0F9CLU9"/>
<comment type="caution">
    <text evidence="1">The sequence shown here is derived from an EMBL/GenBank/DDBJ whole genome shotgun (WGS) entry which is preliminary data.</text>
</comment>
<organism evidence="1">
    <name type="scientific">marine sediment metagenome</name>
    <dbReference type="NCBI Taxonomy" id="412755"/>
    <lineage>
        <taxon>unclassified sequences</taxon>
        <taxon>metagenomes</taxon>
        <taxon>ecological metagenomes</taxon>
    </lineage>
</organism>
<proteinExistence type="predicted"/>
<name>A0A0F9CLU9_9ZZZZ</name>